<reference evidence="2 3" key="1">
    <citation type="submission" date="2016-06" db="EMBL/GenBank/DDBJ databases">
        <title>Revisiting the taxonomy of the Elizabethkingia Genus based on Whole-Genome Sequencing, Optical Mapping, and MALDI-TOF.</title>
        <authorList>
            <person name="Nicholson A.C."/>
        </authorList>
    </citation>
    <scope>NUCLEOTIDE SEQUENCE [LARGE SCALE GENOMIC DNA]</scope>
    <source>
        <strain evidence="2 3">G4070</strain>
    </source>
</reference>
<keyword evidence="1" id="KW-0812">Transmembrane</keyword>
<dbReference type="EMBL" id="MAHX01000015">
    <property type="protein sequence ID" value="OPC65186.1"/>
    <property type="molecule type" value="Genomic_DNA"/>
</dbReference>
<evidence type="ECO:0000313" key="2">
    <source>
        <dbReference type="EMBL" id="OPC65186.1"/>
    </source>
</evidence>
<comment type="caution">
    <text evidence="2">The sequence shown here is derived from an EMBL/GenBank/DDBJ whole genome shotgun (WGS) entry which is preliminary data.</text>
</comment>
<dbReference type="RefSeq" id="WP_078771930.1">
    <property type="nucleotide sequence ID" value="NZ_CBCSBR010000002.1"/>
</dbReference>
<feature type="transmembrane region" description="Helical" evidence="1">
    <location>
        <begin position="132"/>
        <end position="153"/>
    </location>
</feature>
<evidence type="ECO:0000313" key="3">
    <source>
        <dbReference type="Proteomes" id="UP000190813"/>
    </source>
</evidence>
<keyword evidence="3" id="KW-1185">Reference proteome</keyword>
<name>A0A1T3ML05_9FLAO</name>
<dbReference type="InterPro" id="IPR021354">
    <property type="entry name" value="DUF2975"/>
</dbReference>
<keyword evidence="1" id="KW-0472">Membrane</keyword>
<dbReference type="AlphaFoldDB" id="A0A1T3ML05"/>
<dbReference type="Proteomes" id="UP000190813">
    <property type="component" value="Unassembled WGS sequence"/>
</dbReference>
<gene>
    <name evidence="2" type="ORF">BAZ10_03915</name>
</gene>
<feature type="transmembrane region" description="Helical" evidence="1">
    <location>
        <begin position="12"/>
        <end position="40"/>
    </location>
</feature>
<evidence type="ECO:0008006" key="4">
    <source>
        <dbReference type="Google" id="ProtNLM"/>
    </source>
</evidence>
<feature type="transmembrane region" description="Helical" evidence="1">
    <location>
        <begin position="159"/>
        <end position="181"/>
    </location>
</feature>
<organism evidence="2 3">
    <name type="scientific">Elizabethkingia occulta</name>
    <dbReference type="NCBI Taxonomy" id="1867263"/>
    <lineage>
        <taxon>Bacteria</taxon>
        <taxon>Pseudomonadati</taxon>
        <taxon>Bacteroidota</taxon>
        <taxon>Flavobacteriia</taxon>
        <taxon>Flavobacteriales</taxon>
        <taxon>Weeksellaceae</taxon>
        <taxon>Elizabethkingia</taxon>
    </lineage>
</organism>
<accession>A0A1T3ML05</accession>
<evidence type="ECO:0000256" key="1">
    <source>
        <dbReference type="SAM" id="Phobius"/>
    </source>
</evidence>
<feature type="transmembrane region" description="Helical" evidence="1">
    <location>
        <begin position="90"/>
        <end position="111"/>
    </location>
</feature>
<proteinExistence type="predicted"/>
<keyword evidence="1" id="KW-1133">Transmembrane helix</keyword>
<sequence length="198" mass="23115">MKIIGENSLAKYLSYLFLVLFLFIAFHVIYELLGFAITYINLKTNNNFLSETFYVGHSIDWGGKAVTNPNHLFFRFKYPFSDQQMLTGNYTLGIFFNHTIVGIFWSTFLLYGYKISKALSKEDIFSKEIIRLLKRLYISIFIFVPLYIINWVIISKIPFSGSLFFSSFTYIFIAIIAAFTAEFFKKGYKLQSENDLTI</sequence>
<dbReference type="Pfam" id="PF11188">
    <property type="entry name" value="DUF2975"/>
    <property type="match status" value="1"/>
</dbReference>
<protein>
    <recommendedName>
        <fullName evidence="4">DUF2975 domain-containing protein</fullName>
    </recommendedName>
</protein>